<accession>A0A9P6PKS5</accession>
<organism evidence="1 2">
    <name type="scientific">Actinomortierella ambigua</name>
    <dbReference type="NCBI Taxonomy" id="1343610"/>
    <lineage>
        <taxon>Eukaryota</taxon>
        <taxon>Fungi</taxon>
        <taxon>Fungi incertae sedis</taxon>
        <taxon>Mucoromycota</taxon>
        <taxon>Mortierellomycotina</taxon>
        <taxon>Mortierellomycetes</taxon>
        <taxon>Mortierellales</taxon>
        <taxon>Mortierellaceae</taxon>
        <taxon>Actinomortierella</taxon>
    </lineage>
</organism>
<evidence type="ECO:0000313" key="1">
    <source>
        <dbReference type="EMBL" id="KAG0247631.1"/>
    </source>
</evidence>
<name>A0A9P6PKS5_9FUNG</name>
<protein>
    <submittedName>
        <fullName evidence="1">Uncharacterized protein</fullName>
    </submittedName>
</protein>
<reference evidence="1" key="1">
    <citation type="journal article" date="2020" name="Fungal Divers.">
        <title>Resolving the Mortierellaceae phylogeny through synthesis of multi-gene phylogenetics and phylogenomics.</title>
        <authorList>
            <person name="Vandepol N."/>
            <person name="Liber J."/>
            <person name="Desiro A."/>
            <person name="Na H."/>
            <person name="Kennedy M."/>
            <person name="Barry K."/>
            <person name="Grigoriev I.V."/>
            <person name="Miller A.N."/>
            <person name="O'Donnell K."/>
            <person name="Stajich J.E."/>
            <person name="Bonito G."/>
        </authorList>
    </citation>
    <scope>NUCLEOTIDE SEQUENCE</scope>
    <source>
        <strain evidence="1">BC1065</strain>
    </source>
</reference>
<dbReference type="EMBL" id="JAAAJB010001624">
    <property type="protein sequence ID" value="KAG0247631.1"/>
    <property type="molecule type" value="Genomic_DNA"/>
</dbReference>
<proteinExistence type="predicted"/>
<comment type="caution">
    <text evidence="1">The sequence shown here is derived from an EMBL/GenBank/DDBJ whole genome shotgun (WGS) entry which is preliminary data.</text>
</comment>
<keyword evidence="2" id="KW-1185">Reference proteome</keyword>
<dbReference type="Proteomes" id="UP000807716">
    <property type="component" value="Unassembled WGS sequence"/>
</dbReference>
<evidence type="ECO:0000313" key="2">
    <source>
        <dbReference type="Proteomes" id="UP000807716"/>
    </source>
</evidence>
<gene>
    <name evidence="1" type="ORF">DFQ27_001797</name>
</gene>
<dbReference type="AlphaFoldDB" id="A0A9P6PKS5"/>
<sequence length="58" mass="6187">KNNPSGSATTAATAGGAEPTKWVRLVSLQDCLAAHGFVRTEEAFKTWLARSIAQELDL</sequence>
<feature type="non-terminal residue" evidence="1">
    <location>
        <position position="1"/>
    </location>
</feature>